<reference evidence="1 2" key="1">
    <citation type="submission" date="2024-09" db="EMBL/GenBank/DDBJ databases">
        <title>Rethinking Asexuality: The Enigmatic Case of Functional Sexual Genes in Lepraria (Stereocaulaceae).</title>
        <authorList>
            <person name="Doellman M."/>
            <person name="Sun Y."/>
            <person name="Barcenas-Pena A."/>
            <person name="Lumbsch H.T."/>
            <person name="Grewe F."/>
        </authorList>
    </citation>
    <scope>NUCLEOTIDE SEQUENCE [LARGE SCALE GENOMIC DNA]</scope>
    <source>
        <strain evidence="1 2">Grewe 0041</strain>
    </source>
</reference>
<dbReference type="EMBL" id="JBHFEH010000004">
    <property type="protein sequence ID" value="KAL2057755.1"/>
    <property type="molecule type" value="Genomic_DNA"/>
</dbReference>
<sequence length="111" mass="12458">MKSLTSLQQTSIASHNSTSPHLLELLYSITSFTSRLNPSRHRVVPPPLILPSSTPSYPVLSRRKYLGFVSSPTQPRVQRHGLPNQFIWEYSLLDQPELSPLVVDGECMTIS</sequence>
<proteinExistence type="predicted"/>
<accession>A0ABR4BIV6</accession>
<keyword evidence="2" id="KW-1185">Reference proteome</keyword>
<protein>
    <submittedName>
        <fullName evidence="1">Uncharacterized protein</fullName>
    </submittedName>
</protein>
<organism evidence="1 2">
    <name type="scientific">Lepraria finkii</name>
    <dbReference type="NCBI Taxonomy" id="1340010"/>
    <lineage>
        <taxon>Eukaryota</taxon>
        <taxon>Fungi</taxon>
        <taxon>Dikarya</taxon>
        <taxon>Ascomycota</taxon>
        <taxon>Pezizomycotina</taxon>
        <taxon>Lecanoromycetes</taxon>
        <taxon>OSLEUM clade</taxon>
        <taxon>Lecanoromycetidae</taxon>
        <taxon>Lecanorales</taxon>
        <taxon>Lecanorineae</taxon>
        <taxon>Stereocaulaceae</taxon>
        <taxon>Lepraria</taxon>
    </lineage>
</organism>
<evidence type="ECO:0000313" key="1">
    <source>
        <dbReference type="EMBL" id="KAL2057755.1"/>
    </source>
</evidence>
<name>A0ABR4BIV6_9LECA</name>
<gene>
    <name evidence="1" type="ORF">ABVK25_002139</name>
</gene>
<evidence type="ECO:0000313" key="2">
    <source>
        <dbReference type="Proteomes" id="UP001590951"/>
    </source>
</evidence>
<comment type="caution">
    <text evidence="1">The sequence shown here is derived from an EMBL/GenBank/DDBJ whole genome shotgun (WGS) entry which is preliminary data.</text>
</comment>
<dbReference type="Proteomes" id="UP001590951">
    <property type="component" value="Unassembled WGS sequence"/>
</dbReference>